<keyword evidence="3" id="KW-0808">Transferase</keyword>
<dbReference type="EMBL" id="AWWV01015395">
    <property type="protein sequence ID" value="OMO52841.1"/>
    <property type="molecule type" value="Genomic_DNA"/>
</dbReference>
<name>A0A1R3G421_COCAP</name>
<keyword evidence="3" id="KW-0695">RNA-directed DNA polymerase</keyword>
<dbReference type="InterPro" id="IPR000477">
    <property type="entry name" value="RT_dom"/>
</dbReference>
<dbReference type="AlphaFoldDB" id="A0A1R3G421"/>
<dbReference type="CDD" id="cd01650">
    <property type="entry name" value="RT_nLTR_like"/>
    <property type="match status" value="1"/>
</dbReference>
<sequence length="682" mass="75776">MALLVKGVGQFWLGKHTTAANSHLDGRRLGGRHLGKMSAWLAEHLFNSQARNWKRKVVVGASENIGEEDVSAKIVKVVTRNKGVVAKDKGLSVLTTENLVYFKNFLVKVTDESPSPAGLHHEGREGIPSVVQPNTNIPGVGPASLGPVLQSTKMDGGLPSVGNPINICSDPVGATGPNAVKKLLHKMAAISPFVFGMSSSSNVKKPRKWKKTARVSSKYSFEAFAPQSNLKDGRKRGTGVSTQETTGSGMFKRTRDNIAVSFQNEVGAGTQVVSEARREDGVDANDPAATPITDLFVSAEMANKSHLPEAMNCLVWNCRGLGASRERVDDDMEKMNQRYYCVSGLLEQWQQNLGGSGNFVLNVYGVIILIFFELLRVLGFSNFGDTVMDKVLLDWDQNVFGDIKQKIKLKQKEFEKLYQQGSVGEDSSNLEFFHQELNELHQQEEVMWHQRLKSLWLRDVDRNTRYFHTVASSRRQRSIISSIYDDSGACFSDAKSIERIILEIKAVVFQIEGDKAPGPDGMTQAFFQQRWGLIGKDVASFFGFSEYGKLLPSINHTNIVLIPKTASSNLAKDYRPISLCNVIFKIISKALANRLKLVLPNLIGDNQSVFVPDRMIYDNTMIAFETIHFMRNKRFGHKAHMALKLDLSKAYDIIEWDFLEDWVHCAEAVEYLGGNCGSMGGD</sequence>
<accession>A0A1R3G421</accession>
<dbReference type="Gramene" id="OMO52841">
    <property type="protein sequence ID" value="OMO52841"/>
    <property type="gene ID" value="CCACVL1_29058"/>
</dbReference>
<keyword evidence="4" id="KW-1185">Reference proteome</keyword>
<keyword evidence="3" id="KW-0548">Nucleotidyltransferase</keyword>
<dbReference type="Pfam" id="PF00078">
    <property type="entry name" value="RVT_1"/>
    <property type="match status" value="1"/>
</dbReference>
<dbReference type="GO" id="GO:0003964">
    <property type="term" value="F:RNA-directed DNA polymerase activity"/>
    <property type="evidence" value="ECO:0007669"/>
    <property type="project" value="UniProtKB-KW"/>
</dbReference>
<dbReference type="Proteomes" id="UP000188268">
    <property type="component" value="Unassembled WGS sequence"/>
</dbReference>
<reference evidence="3 4" key="1">
    <citation type="submission" date="2013-09" db="EMBL/GenBank/DDBJ databases">
        <title>Corchorus capsularis genome sequencing.</title>
        <authorList>
            <person name="Alam M."/>
            <person name="Haque M.S."/>
            <person name="Islam M.S."/>
            <person name="Emdad E.M."/>
            <person name="Islam M.M."/>
            <person name="Ahmed B."/>
            <person name="Halim A."/>
            <person name="Hossen Q.M.M."/>
            <person name="Hossain M.Z."/>
            <person name="Ahmed R."/>
            <person name="Khan M.M."/>
            <person name="Islam R."/>
            <person name="Rashid M.M."/>
            <person name="Khan S.A."/>
            <person name="Rahman M.S."/>
            <person name="Alam M."/>
        </authorList>
    </citation>
    <scope>NUCLEOTIDE SEQUENCE [LARGE SCALE GENOMIC DNA]</scope>
    <source>
        <strain evidence="4">cv. CVL-1</strain>
        <tissue evidence="3">Whole seedling</tissue>
    </source>
</reference>
<dbReference type="SUPFAM" id="SSF56672">
    <property type="entry name" value="DNA/RNA polymerases"/>
    <property type="match status" value="1"/>
</dbReference>
<dbReference type="OrthoDB" id="1937198at2759"/>
<evidence type="ECO:0000313" key="3">
    <source>
        <dbReference type="EMBL" id="OMO52841.1"/>
    </source>
</evidence>
<dbReference type="InterPro" id="IPR043502">
    <property type="entry name" value="DNA/RNA_pol_sf"/>
</dbReference>
<feature type="region of interest" description="Disordered" evidence="1">
    <location>
        <begin position="228"/>
        <end position="248"/>
    </location>
</feature>
<gene>
    <name evidence="3" type="ORF">CCACVL1_29058</name>
</gene>
<dbReference type="STRING" id="210143.A0A1R3G421"/>
<dbReference type="InterPro" id="IPR052343">
    <property type="entry name" value="Retrotransposon-Effector_Assoc"/>
</dbReference>
<evidence type="ECO:0000259" key="2">
    <source>
        <dbReference type="Pfam" id="PF00078"/>
    </source>
</evidence>
<protein>
    <submittedName>
        <fullName evidence="3">Reverse transcriptase</fullName>
    </submittedName>
</protein>
<dbReference type="PANTHER" id="PTHR46890:SF48">
    <property type="entry name" value="RNA-DIRECTED DNA POLYMERASE"/>
    <property type="match status" value="1"/>
</dbReference>
<feature type="compositionally biased region" description="Polar residues" evidence="1">
    <location>
        <begin position="239"/>
        <end position="248"/>
    </location>
</feature>
<proteinExistence type="predicted"/>
<evidence type="ECO:0000256" key="1">
    <source>
        <dbReference type="SAM" id="MobiDB-lite"/>
    </source>
</evidence>
<comment type="caution">
    <text evidence="3">The sequence shown here is derived from an EMBL/GenBank/DDBJ whole genome shotgun (WGS) entry which is preliminary data.</text>
</comment>
<feature type="domain" description="Reverse transcriptase" evidence="2">
    <location>
        <begin position="562"/>
        <end position="662"/>
    </location>
</feature>
<dbReference type="PANTHER" id="PTHR46890">
    <property type="entry name" value="NON-LTR RETROLELEMENT REVERSE TRANSCRIPTASE-LIKE PROTEIN-RELATED"/>
    <property type="match status" value="1"/>
</dbReference>
<organism evidence="3 4">
    <name type="scientific">Corchorus capsularis</name>
    <name type="common">Jute</name>
    <dbReference type="NCBI Taxonomy" id="210143"/>
    <lineage>
        <taxon>Eukaryota</taxon>
        <taxon>Viridiplantae</taxon>
        <taxon>Streptophyta</taxon>
        <taxon>Embryophyta</taxon>
        <taxon>Tracheophyta</taxon>
        <taxon>Spermatophyta</taxon>
        <taxon>Magnoliopsida</taxon>
        <taxon>eudicotyledons</taxon>
        <taxon>Gunneridae</taxon>
        <taxon>Pentapetalae</taxon>
        <taxon>rosids</taxon>
        <taxon>malvids</taxon>
        <taxon>Malvales</taxon>
        <taxon>Malvaceae</taxon>
        <taxon>Grewioideae</taxon>
        <taxon>Apeibeae</taxon>
        <taxon>Corchorus</taxon>
    </lineage>
</organism>
<evidence type="ECO:0000313" key="4">
    <source>
        <dbReference type="Proteomes" id="UP000188268"/>
    </source>
</evidence>